<proteinExistence type="predicted"/>
<dbReference type="EMBL" id="AY228335">
    <property type="protein sequence ID" value="AAO72107.1"/>
    <property type="molecule type" value="Genomic_DNA"/>
</dbReference>
<organism evidence="2">
    <name type="scientific">Xanthomonas citri</name>
    <name type="common">Xanthomonas campestris pv. citri</name>
    <dbReference type="NCBI Taxonomy" id="346"/>
    <lineage>
        <taxon>Bacteria</taxon>
        <taxon>Pseudomonadati</taxon>
        <taxon>Pseudomonadota</taxon>
        <taxon>Gammaproteobacteria</taxon>
        <taxon>Lysobacterales</taxon>
        <taxon>Lysobacteraceae</taxon>
        <taxon>Xanthomonas</taxon>
    </lineage>
</organism>
<feature type="region of interest" description="Disordered" evidence="1">
    <location>
        <begin position="212"/>
        <end position="259"/>
    </location>
</feature>
<feature type="compositionally biased region" description="Basic residues" evidence="1">
    <location>
        <begin position="21"/>
        <end position="41"/>
    </location>
</feature>
<evidence type="ECO:0000313" key="2">
    <source>
        <dbReference type="EMBL" id="AAO72107.1"/>
    </source>
</evidence>
<dbReference type="RefSeq" id="WP_007967026.1">
    <property type="nucleotide sequence ID" value="NC_005240.1"/>
</dbReference>
<protein>
    <recommendedName>
        <fullName evidence="3">RepA</fullName>
    </recommendedName>
</protein>
<keyword evidence="2" id="KW-0614">Plasmid</keyword>
<geneLocation type="plasmid" evidence="2">
    <name>pXcB</name>
</geneLocation>
<evidence type="ECO:0008006" key="3">
    <source>
        <dbReference type="Google" id="ProtNLM"/>
    </source>
</evidence>
<dbReference type="AlphaFoldDB" id="Q7X121"/>
<evidence type="ECO:0000256" key="1">
    <source>
        <dbReference type="SAM" id="MobiDB-lite"/>
    </source>
</evidence>
<feature type="region of interest" description="Disordered" evidence="1">
    <location>
        <begin position="1"/>
        <end position="45"/>
    </location>
</feature>
<gene>
    <name evidence="2" type="primary">orf201</name>
</gene>
<reference evidence="2" key="1">
    <citation type="submission" date="2003-01" db="EMBL/GenBank/DDBJ databases">
        <title>A self-mobilizing plasmid from a South American citrus canker strain carries required pathogenicity gene pthB.</title>
        <authorList>
            <person name="Yuan Q."/>
            <person name="Brunings A.M."/>
            <person name="El-Yacoubi B."/>
            <person name="Shanker S."/>
            <person name="Gabriel D.W."/>
        </authorList>
    </citation>
    <scope>NUCLEOTIDE SEQUENCE</scope>
    <source>
        <plasmid evidence="2">pXcB</plasmid>
    </source>
</reference>
<sequence>MSTVDPGSHTPGPEPTAPSGRPHKRVHWRQPKPPAGKKRRPGVLDATRDGLVRALEKRQGSLWMRIRYTAIVAGYRMDKARTRVRALRSDACESLLAMSVALLYLSDVRTGFIGKPAHDGGRWDRYTLPDLAQLAYGGQTGAELKRAQHALDTMVSLGWAFPTKQVRRHKKDAEGGDLWCSEAGVRRLNFQRLCDMVGTSWLLKRDRKHADQARGTGVASFTQAQARRQPAQESRTTSRRRDTRPAAHRATGDPPGDAQSAVRHISDILALFN</sequence>
<name>Q7X121_XANCI</name>
<accession>Q7X121</accession>